<evidence type="ECO:0000256" key="1">
    <source>
        <dbReference type="ARBA" id="ARBA00022723"/>
    </source>
</evidence>
<dbReference type="Gene3D" id="2.60.120.10">
    <property type="entry name" value="Jelly Rolls"/>
    <property type="match status" value="1"/>
</dbReference>
<sequence length="108" mass="12549">MDKIFDLDSILLKLNKKDNSTYFLDFLHNESFEVGVLRLDPGQKDTQGPHSDDELYFVLEGKGYINILEEDHEIRKGSCIFVPSNSKHHFHGNKERLVVLYILNISKK</sequence>
<dbReference type="RefSeq" id="WP_144731629.1">
    <property type="nucleotide sequence ID" value="NZ_ML675584.1"/>
</dbReference>
<keyword evidence="4" id="KW-1185">Reference proteome</keyword>
<comment type="caution">
    <text evidence="3">The sequence shown here is derived from an EMBL/GenBank/DDBJ whole genome shotgun (WGS) entry which is preliminary data.</text>
</comment>
<dbReference type="SUPFAM" id="SSF51182">
    <property type="entry name" value="RmlC-like cupins"/>
    <property type="match status" value="1"/>
</dbReference>
<protein>
    <submittedName>
        <fullName evidence="3">Cupin domain-containing protein</fullName>
    </submittedName>
</protein>
<dbReference type="OrthoDB" id="190812at2157"/>
<dbReference type="InterPro" id="IPR014710">
    <property type="entry name" value="RmlC-like_jellyroll"/>
</dbReference>
<dbReference type="PANTHER" id="PTHR35848">
    <property type="entry name" value="OXALATE-BINDING PROTEIN"/>
    <property type="match status" value="1"/>
</dbReference>
<dbReference type="InterPro" id="IPR011051">
    <property type="entry name" value="RmlC_Cupin_sf"/>
</dbReference>
<proteinExistence type="predicted"/>
<dbReference type="AlphaFoldDB" id="A0A557SUV9"/>
<reference evidence="3 4" key="1">
    <citation type="journal article" date="2019" name="Front. Microbiol.">
        <title>Ammonia Oxidation by the Arctic Terrestrial Thaumarchaeote Candidatus Nitrosocosmicus arcticus Is Stimulated by Increasing Temperatures.</title>
        <authorList>
            <person name="Alves R.J.E."/>
            <person name="Kerou M."/>
            <person name="Zappe A."/>
            <person name="Bittner R."/>
            <person name="Abby S.S."/>
            <person name="Schmidt H.A."/>
            <person name="Pfeifer K."/>
            <person name="Schleper C."/>
        </authorList>
    </citation>
    <scope>NUCLEOTIDE SEQUENCE [LARGE SCALE GENOMIC DNA]</scope>
    <source>
        <strain evidence="3 4">Kfb</strain>
    </source>
</reference>
<evidence type="ECO:0000313" key="3">
    <source>
        <dbReference type="EMBL" id="TVP40390.1"/>
    </source>
</evidence>
<dbReference type="Proteomes" id="UP000315289">
    <property type="component" value="Unassembled WGS sequence"/>
</dbReference>
<name>A0A557SUV9_9ARCH</name>
<evidence type="ECO:0000259" key="2">
    <source>
        <dbReference type="Pfam" id="PF07883"/>
    </source>
</evidence>
<accession>A0A557SUV9</accession>
<dbReference type="EMBL" id="VOAH01000008">
    <property type="protein sequence ID" value="TVP40390.1"/>
    <property type="molecule type" value="Genomic_DNA"/>
</dbReference>
<gene>
    <name evidence="3" type="ORF">NARC_80120</name>
</gene>
<evidence type="ECO:0000313" key="4">
    <source>
        <dbReference type="Proteomes" id="UP000315289"/>
    </source>
</evidence>
<dbReference type="PANTHER" id="PTHR35848:SF6">
    <property type="entry name" value="CUPIN TYPE-2 DOMAIN-CONTAINING PROTEIN"/>
    <property type="match status" value="1"/>
</dbReference>
<dbReference type="InterPro" id="IPR013096">
    <property type="entry name" value="Cupin_2"/>
</dbReference>
<organism evidence="3 4">
    <name type="scientific">Candidatus Nitrosocosmicus arcticus</name>
    <dbReference type="NCBI Taxonomy" id="2035267"/>
    <lineage>
        <taxon>Archaea</taxon>
        <taxon>Nitrososphaerota</taxon>
        <taxon>Nitrososphaeria</taxon>
        <taxon>Nitrososphaerales</taxon>
        <taxon>Nitrososphaeraceae</taxon>
        <taxon>Candidatus Nitrosocosmicus</taxon>
    </lineage>
</organism>
<dbReference type="InterPro" id="IPR051610">
    <property type="entry name" value="GPI/OXD"/>
</dbReference>
<keyword evidence="1" id="KW-0479">Metal-binding</keyword>
<dbReference type="Pfam" id="PF07883">
    <property type="entry name" value="Cupin_2"/>
    <property type="match status" value="1"/>
</dbReference>
<dbReference type="GO" id="GO:0046872">
    <property type="term" value="F:metal ion binding"/>
    <property type="evidence" value="ECO:0007669"/>
    <property type="project" value="UniProtKB-KW"/>
</dbReference>
<feature type="domain" description="Cupin type-2" evidence="2">
    <location>
        <begin position="36"/>
        <end position="100"/>
    </location>
</feature>